<gene>
    <name evidence="1" type="ORF">F383_07582</name>
</gene>
<keyword evidence="2" id="KW-1185">Reference proteome</keyword>
<name>A0A0B0NJ12_GOSAR</name>
<proteinExistence type="predicted"/>
<protein>
    <submittedName>
        <fullName evidence="1">Uncharacterized protein</fullName>
    </submittedName>
</protein>
<dbReference type="EMBL" id="KN396441">
    <property type="protein sequence ID" value="KHG11774.1"/>
    <property type="molecule type" value="Genomic_DNA"/>
</dbReference>
<dbReference type="Proteomes" id="UP000032142">
    <property type="component" value="Unassembled WGS sequence"/>
</dbReference>
<accession>A0A0B0NJ12</accession>
<organism evidence="1 2">
    <name type="scientific">Gossypium arboreum</name>
    <name type="common">Tree cotton</name>
    <name type="synonym">Gossypium nanking</name>
    <dbReference type="NCBI Taxonomy" id="29729"/>
    <lineage>
        <taxon>Eukaryota</taxon>
        <taxon>Viridiplantae</taxon>
        <taxon>Streptophyta</taxon>
        <taxon>Embryophyta</taxon>
        <taxon>Tracheophyta</taxon>
        <taxon>Spermatophyta</taxon>
        <taxon>Magnoliopsida</taxon>
        <taxon>eudicotyledons</taxon>
        <taxon>Gunneridae</taxon>
        <taxon>Pentapetalae</taxon>
        <taxon>rosids</taxon>
        <taxon>malvids</taxon>
        <taxon>Malvales</taxon>
        <taxon>Malvaceae</taxon>
        <taxon>Malvoideae</taxon>
        <taxon>Gossypium</taxon>
    </lineage>
</organism>
<evidence type="ECO:0000313" key="2">
    <source>
        <dbReference type="Proteomes" id="UP000032142"/>
    </source>
</evidence>
<dbReference type="AlphaFoldDB" id="A0A0B0NJ12"/>
<sequence>MISKQKGSIPDGCSLSDRAFRRIWVH</sequence>
<reference evidence="2" key="1">
    <citation type="submission" date="2014-09" db="EMBL/GenBank/DDBJ databases">
        <authorList>
            <person name="Mudge J."/>
            <person name="Ramaraj T."/>
            <person name="Lindquist I.E."/>
            <person name="Bharti A.K."/>
            <person name="Sundararajan A."/>
            <person name="Cameron C.T."/>
            <person name="Woodward J.E."/>
            <person name="May G.D."/>
            <person name="Brubaker C."/>
            <person name="Broadhvest J."/>
            <person name="Wilkins T.A."/>
        </authorList>
    </citation>
    <scope>NUCLEOTIDE SEQUENCE</scope>
    <source>
        <strain evidence="2">cv. AKA8401</strain>
    </source>
</reference>
<evidence type="ECO:0000313" key="1">
    <source>
        <dbReference type="EMBL" id="KHG11774.1"/>
    </source>
</evidence>